<accession>A0A919PIX6</accession>
<dbReference type="EC" id="3.5.3.6" evidence="3"/>
<dbReference type="InterPro" id="IPR003876">
    <property type="entry name" value="Arg_deiminase"/>
</dbReference>
<comment type="subcellular location">
    <subcellularLocation>
        <location evidence="3">Cytoplasm</location>
    </subcellularLocation>
</comment>
<dbReference type="SUPFAM" id="SSF55909">
    <property type="entry name" value="Pentein"/>
    <property type="match status" value="1"/>
</dbReference>
<comment type="catalytic activity">
    <reaction evidence="3">
        <text>L-arginine + H2O = L-citrulline + NH4(+)</text>
        <dbReference type="Rhea" id="RHEA:19597"/>
        <dbReference type="ChEBI" id="CHEBI:15377"/>
        <dbReference type="ChEBI" id="CHEBI:28938"/>
        <dbReference type="ChEBI" id="CHEBI:32682"/>
        <dbReference type="ChEBI" id="CHEBI:57743"/>
        <dbReference type="EC" id="3.5.3.6"/>
    </reaction>
</comment>
<dbReference type="AlphaFoldDB" id="A0A919PIX6"/>
<evidence type="ECO:0000256" key="4">
    <source>
        <dbReference type="PIRSR" id="PIRSR006356-1"/>
    </source>
</evidence>
<reference evidence="5" key="1">
    <citation type="submission" date="2021-01" db="EMBL/GenBank/DDBJ databases">
        <title>Whole genome shotgun sequence of Dactylosporangium siamense NBRC 106093.</title>
        <authorList>
            <person name="Komaki H."/>
            <person name="Tamura T."/>
        </authorList>
    </citation>
    <scope>NUCLEOTIDE SEQUENCE</scope>
    <source>
        <strain evidence="5">NBRC 106093</strain>
    </source>
</reference>
<protein>
    <recommendedName>
        <fullName evidence="3">Arginine deiminase</fullName>
        <shortName evidence="3">ADI</shortName>
        <ecNumber evidence="3">3.5.3.6</ecNumber>
    </recommendedName>
    <alternativeName>
        <fullName evidence="3">Arginine dihydrolase</fullName>
        <shortName evidence="3">AD</shortName>
    </alternativeName>
</protein>
<dbReference type="EMBL" id="BONQ01000030">
    <property type="protein sequence ID" value="GIG44076.1"/>
    <property type="molecule type" value="Genomic_DNA"/>
</dbReference>
<dbReference type="Proteomes" id="UP000660611">
    <property type="component" value="Unassembled WGS sequence"/>
</dbReference>
<dbReference type="PANTHER" id="PTHR47271:SF2">
    <property type="entry name" value="ARGININE DEIMINASE"/>
    <property type="match status" value="1"/>
</dbReference>
<keyword evidence="6" id="KW-1185">Reference proteome</keyword>
<evidence type="ECO:0000313" key="5">
    <source>
        <dbReference type="EMBL" id="GIG44076.1"/>
    </source>
</evidence>
<proteinExistence type="inferred from homology"/>
<evidence type="ECO:0000256" key="1">
    <source>
        <dbReference type="ARBA" id="ARBA00010206"/>
    </source>
</evidence>
<dbReference type="HAMAP" id="MF_00242">
    <property type="entry name" value="Arg_deiminase"/>
    <property type="match status" value="1"/>
</dbReference>
<organism evidence="5 6">
    <name type="scientific">Dactylosporangium siamense</name>
    <dbReference type="NCBI Taxonomy" id="685454"/>
    <lineage>
        <taxon>Bacteria</taxon>
        <taxon>Bacillati</taxon>
        <taxon>Actinomycetota</taxon>
        <taxon>Actinomycetes</taxon>
        <taxon>Micromonosporales</taxon>
        <taxon>Micromonosporaceae</taxon>
        <taxon>Dactylosporangium</taxon>
    </lineage>
</organism>
<dbReference type="Pfam" id="PF02274">
    <property type="entry name" value="ADI"/>
    <property type="match status" value="1"/>
</dbReference>
<dbReference type="PIRSF" id="PIRSF006356">
    <property type="entry name" value="Arg_deiminase"/>
    <property type="match status" value="1"/>
</dbReference>
<keyword evidence="3" id="KW-0056">Arginine metabolism</keyword>
<dbReference type="GO" id="GO:0005737">
    <property type="term" value="C:cytoplasm"/>
    <property type="evidence" value="ECO:0007669"/>
    <property type="project" value="UniProtKB-SubCell"/>
</dbReference>
<evidence type="ECO:0000256" key="3">
    <source>
        <dbReference type="HAMAP-Rule" id="MF_00242"/>
    </source>
</evidence>
<dbReference type="PANTHER" id="PTHR47271">
    <property type="entry name" value="ARGININE DEIMINASE"/>
    <property type="match status" value="1"/>
</dbReference>
<dbReference type="NCBIfam" id="NF002381">
    <property type="entry name" value="PRK01388.1"/>
    <property type="match status" value="1"/>
</dbReference>
<dbReference type="Gene3D" id="1.10.3930.10">
    <property type="entry name" value="Arginine deiminase"/>
    <property type="match status" value="1"/>
</dbReference>
<dbReference type="GO" id="GO:0019546">
    <property type="term" value="P:L-arginine deiminase pathway"/>
    <property type="evidence" value="ECO:0007669"/>
    <property type="project" value="TreeGrafter"/>
</dbReference>
<comment type="pathway">
    <text evidence="3">Amino-acid degradation; L-arginine degradation via ADI pathway; carbamoyl phosphate from L-arginine: step 1/2.</text>
</comment>
<comment type="similarity">
    <text evidence="1 3">Belongs to the arginine deiminase family.</text>
</comment>
<dbReference type="GO" id="GO:0016990">
    <property type="term" value="F:arginine deiminase activity"/>
    <property type="evidence" value="ECO:0007669"/>
    <property type="project" value="UniProtKB-UniRule"/>
</dbReference>
<comment type="caution">
    <text evidence="5">The sequence shown here is derived from an EMBL/GenBank/DDBJ whole genome shotgun (WGS) entry which is preliminary data.</text>
</comment>
<dbReference type="Gene3D" id="3.75.10.10">
    <property type="entry name" value="L-arginine/glycine Amidinotransferase, Chain A"/>
    <property type="match status" value="1"/>
</dbReference>
<keyword evidence="3" id="KW-0963">Cytoplasm</keyword>
<dbReference type="PRINTS" id="PR01466">
    <property type="entry name" value="ARGDEIMINASE"/>
</dbReference>
<evidence type="ECO:0000313" key="6">
    <source>
        <dbReference type="Proteomes" id="UP000660611"/>
    </source>
</evidence>
<feature type="active site" description="Amidino-cysteine intermediate" evidence="3 4">
    <location>
        <position position="414"/>
    </location>
</feature>
<keyword evidence="2 3" id="KW-0378">Hydrolase</keyword>
<gene>
    <name evidence="5" type="primary">arcA_1</name>
    <name evidence="3" type="synonym">arcA</name>
    <name evidence="5" type="ORF">Dsi01nite_021170</name>
</gene>
<name>A0A919PIX6_9ACTN</name>
<sequence>MPGPVFGVASEVGRLRKVIVHRPDLSLQRLTPNNREELLFDDLPWVNRAQAEHDEFVAMLRGHGVEVYHHQRLLAEALESPEARRHAVERTVTHLSVGPALLDPVREELAGWDGETLARHLIGGLSKAEFIDRVREHRADLDRHSLVAALAQPRAFILPALPNSLYQRDPSAWLYGGVSLNPLFFHARRLETINQSIVYHHHPMFAGADFRYWYPPMGDDGSFDEEDFGRACLEGGDMMPIGDGAVAVGVSERTSPHMVEHLALALFAQGAASRVIAVQIPPSRSYMHLDTVFTLVDRDKATGYPPVVEGATAFTLFPGDRPGALDVRRDKGLVAAFEDALGIGHLDVIPTGGDPDQRAREQWDSGCNFVAIEPGVVVGYHKNEYTNRNLRDHGVQVVEIEGFELGKGRGGGHCMTCPILRDGL</sequence>
<evidence type="ECO:0000256" key="2">
    <source>
        <dbReference type="ARBA" id="ARBA00022801"/>
    </source>
</evidence>